<dbReference type="Pfam" id="PF09992">
    <property type="entry name" value="NAGPA"/>
    <property type="match status" value="1"/>
</dbReference>
<evidence type="ECO:0000313" key="2">
    <source>
        <dbReference type="EMBL" id="BBH52529.1"/>
    </source>
</evidence>
<dbReference type="EMBL" id="AP019368">
    <property type="protein sequence ID" value="BBH52529.1"/>
    <property type="molecule type" value="Genomic_DNA"/>
</dbReference>
<evidence type="ECO:0000259" key="1">
    <source>
        <dbReference type="Pfam" id="PF09992"/>
    </source>
</evidence>
<evidence type="ECO:0000313" key="3">
    <source>
        <dbReference type="Proteomes" id="UP000291236"/>
    </source>
</evidence>
<feature type="domain" description="Phosphodiester glycosidase" evidence="1">
    <location>
        <begin position="770"/>
        <end position="991"/>
    </location>
</feature>
<gene>
    <name evidence="2" type="ORF">JCM31447_318200</name>
</gene>
<keyword evidence="3" id="KW-1185">Reference proteome</keyword>
<dbReference type="InterPro" id="IPR018711">
    <property type="entry name" value="NAGPA"/>
</dbReference>
<dbReference type="Proteomes" id="UP000291236">
    <property type="component" value="Chromosome"/>
</dbReference>
<protein>
    <recommendedName>
        <fullName evidence="1">Phosphodiester glycosidase domain-containing protein</fullName>
    </recommendedName>
</protein>
<dbReference type="PANTHER" id="PTHR40446">
    <property type="entry name" value="N-ACETYLGLUCOSAMINE-1-PHOSPHODIESTER ALPHA-N-ACETYLGLUCOSAMINIDASE"/>
    <property type="match status" value="1"/>
</dbReference>
<accession>A0A4P2VM75</accession>
<sequence>MEKKEIFLKNTNTYFVPHTNAKRKVYIDNKNGIIIVHGLKKFSELEKNKDEVIFQYESNYDLYVNKILMKNSVVTISDILTAYRNELPIEIPINIKNKVNNTDEKVFLLTFSKLPILEIKENNILKHPIIRNNTISITKYNDENKYNAEIKINIRGKGSLNNPKSSYAIYGNDDFSNYLKENFKIFSKSNEYSLFSSYNDSSFLREKFGHDLFNRQISGNEIHEIIRMHYVDVFIEGEYVGVYALMNTLNPTDLVYENKDENKFSMLEMNAQNLYSIKKSNEKSLNEALLGQKVDFFSEGKLHNKASGLASFANRNVLCHPDYVNLIDKKYGFAYLSTILALQAVDNLTNNVHLAIHPALSKSELWNKEQMFLPSFKIYYIPWDLDMSLGLMGWKKEVVFQFDANNYNKIYNYGGIFTKPPYNVPLENQASLLTCYTRSYGSHVSFKDEFNKYWLENKENYNGHFSNTRLKKELSENFDILDENGAYARDFKRWSSRSGSKFSTYDLNQLMGWLDNRLGFVEKEFLKIDTNEIIKYKKKQSVRYHSKINVIHFDPKQVKLAIETKEHITGQSDTSLVRNIFNNAALTFTDLYVQDKNNIAGLTGGFFEYWFNGNFVHYKDSNLDEDDINNYFKVFNQKMIQTCDKEGYYPKEGVVTLPIGILKINDKWYSSEEKLTDVVGWNESGEYILDRVKVVWDVVSADGTSLFKNLKKIGSNFVLSSPKINVFRSDAINQEGSPEYISKNISPKRDTQNIVIYFDTFSNRTRTPDNGLEIIVENDIIQNITSEGNNLIPKNGFVLSISNDYLKNNNLLEEIKKLKLGAQLKSVYVFMDENNKPTHAFENMPYVRGKVQTLVLNKKTAVVKSKGNIRDMYIDSTRKVKNLSQYLDVDFYGKKHPRTALCFRKEVKNGNKVESKWSLVLVDGRQRASFGMKINELSDYLVNHLKCDDAINLDGGSSANMIAHGMKMNVSGSWWGYCAGIPRPVSDIIVLKEKSSN</sequence>
<dbReference type="KEGG" id="sbf:JCM31447_318200"/>
<dbReference type="AlphaFoldDB" id="A0A4P2VM75"/>
<name>A0A4P2VM75_FLUSA</name>
<reference evidence="2 3" key="1">
    <citation type="submission" date="2018-12" db="EMBL/GenBank/DDBJ databases">
        <title>Rubrispira sanarue gen. nov., sp., nov., a member of the order Silvanigrellales, isolated from a brackish lake in Hamamatsu Japan.</title>
        <authorList>
            <person name="Maejima Y."/>
            <person name="Iino T."/>
            <person name="Muraguchi Y."/>
            <person name="Fukuda K."/>
            <person name="Nojiri H."/>
            <person name="Ohkuma M."/>
            <person name="Moriuchi R."/>
            <person name="Dohra H."/>
            <person name="Kimbara K."/>
            <person name="Shintani M."/>
        </authorList>
    </citation>
    <scope>NUCLEOTIDE SEQUENCE [LARGE SCALE GENOMIC DNA]</scope>
    <source>
        <strain evidence="2 3">RF1110005</strain>
    </source>
</reference>
<dbReference type="PANTHER" id="PTHR40446:SF2">
    <property type="entry name" value="N-ACETYLGLUCOSAMINE-1-PHOSPHODIESTER ALPHA-N-ACETYLGLUCOSAMINIDASE"/>
    <property type="match status" value="1"/>
</dbReference>
<organism evidence="2 3">
    <name type="scientific">Fluviispira sanaruensis</name>
    <dbReference type="NCBI Taxonomy" id="2493639"/>
    <lineage>
        <taxon>Bacteria</taxon>
        <taxon>Pseudomonadati</taxon>
        <taxon>Bdellovibrionota</taxon>
        <taxon>Oligoflexia</taxon>
        <taxon>Silvanigrellales</taxon>
        <taxon>Silvanigrellaceae</taxon>
        <taxon>Fluviispira</taxon>
    </lineage>
</organism>
<proteinExistence type="predicted"/>